<sequence length="142" mass="14979">MHTTIAHTDPFDSGHAGTRLMRAESVIRGLGIVQIVYGLLPMYFLVEGLVPGDRLVTATLSAVGVVLIGHGIGTIAAARKLFSDESTLLVEVALDGLLVLIALVLLLSEWRHLTTATGLVILAALVVFAASALITALTRVWV</sequence>
<dbReference type="EMBL" id="WRPP01000001">
    <property type="protein sequence ID" value="MVU77181.1"/>
    <property type="molecule type" value="Genomic_DNA"/>
</dbReference>
<evidence type="ECO:0000256" key="1">
    <source>
        <dbReference type="SAM" id="Phobius"/>
    </source>
</evidence>
<feature type="transmembrane region" description="Helical" evidence="1">
    <location>
        <begin position="88"/>
        <end position="107"/>
    </location>
</feature>
<dbReference type="Proteomes" id="UP000466794">
    <property type="component" value="Unassembled WGS sequence"/>
</dbReference>
<evidence type="ECO:0000313" key="3">
    <source>
        <dbReference type="Proteomes" id="UP000466794"/>
    </source>
</evidence>
<proteinExistence type="predicted"/>
<gene>
    <name evidence="2" type="ORF">GPX89_07960</name>
</gene>
<keyword evidence="1" id="KW-0472">Membrane</keyword>
<feature type="transmembrane region" description="Helical" evidence="1">
    <location>
        <begin position="58"/>
        <end position="76"/>
    </location>
</feature>
<keyword evidence="3" id="KW-1185">Reference proteome</keyword>
<keyword evidence="1" id="KW-1133">Transmembrane helix</keyword>
<protein>
    <submittedName>
        <fullName evidence="2">Uncharacterized protein</fullName>
    </submittedName>
</protein>
<name>A0A7K1USC7_9NOCA</name>
<keyword evidence="1" id="KW-0812">Transmembrane</keyword>
<accession>A0A7K1USC7</accession>
<feature type="transmembrane region" description="Helical" evidence="1">
    <location>
        <begin position="26"/>
        <end position="46"/>
    </location>
</feature>
<reference evidence="2 3" key="1">
    <citation type="submission" date="2019-12" db="EMBL/GenBank/DDBJ databases">
        <title>Nocardia sp. nov. ET3-3 isolated from soil.</title>
        <authorList>
            <person name="Kanchanasin P."/>
            <person name="Tanasupawat S."/>
            <person name="Yuki M."/>
            <person name="Kudo T."/>
        </authorList>
    </citation>
    <scope>NUCLEOTIDE SEQUENCE [LARGE SCALE GENOMIC DNA]</scope>
    <source>
        <strain evidence="2 3">ET3-3</strain>
    </source>
</reference>
<comment type="caution">
    <text evidence="2">The sequence shown here is derived from an EMBL/GenBank/DDBJ whole genome shotgun (WGS) entry which is preliminary data.</text>
</comment>
<organism evidence="2 3">
    <name type="scientific">Nocardia terrae</name>
    <dbReference type="NCBI Taxonomy" id="2675851"/>
    <lineage>
        <taxon>Bacteria</taxon>
        <taxon>Bacillati</taxon>
        <taxon>Actinomycetota</taxon>
        <taxon>Actinomycetes</taxon>
        <taxon>Mycobacteriales</taxon>
        <taxon>Nocardiaceae</taxon>
        <taxon>Nocardia</taxon>
    </lineage>
</organism>
<evidence type="ECO:0000313" key="2">
    <source>
        <dbReference type="EMBL" id="MVU77181.1"/>
    </source>
</evidence>
<feature type="transmembrane region" description="Helical" evidence="1">
    <location>
        <begin position="119"/>
        <end position="141"/>
    </location>
</feature>
<dbReference type="AlphaFoldDB" id="A0A7K1USC7"/>
<dbReference type="RefSeq" id="WP_157386564.1">
    <property type="nucleotide sequence ID" value="NZ_WRPP01000001.1"/>
</dbReference>